<dbReference type="Proteomes" id="UP000070544">
    <property type="component" value="Unassembled WGS sequence"/>
</dbReference>
<gene>
    <name evidence="1" type="ORF">M427DRAFT_45129</name>
</gene>
<protein>
    <submittedName>
        <fullName evidence="1">Uncharacterized protein</fullName>
    </submittedName>
</protein>
<evidence type="ECO:0000313" key="2">
    <source>
        <dbReference type="Proteomes" id="UP000070544"/>
    </source>
</evidence>
<proteinExistence type="predicted"/>
<keyword evidence="2" id="KW-1185">Reference proteome</keyword>
<accession>A0A139AD01</accession>
<sequence>MSPLIGVGTLPSCCFSDELLAKDPTSIYGAVPVLWVKAFHSKCYCVTPSWDTWTAHKNSPSEYSVSNPRAPFLWTVDGQQSPLWTLERTKETNQAEAPFPRGNSTLRMVKIKRCSRSSVSRTRAKRLELLPSLSTNLAATMRGRRGGDVPQSTDMIQTWVKRTRVPIAVDRSLVKVRWYTCRGGAALLPAPRLEEKLPTAGQRQSGQNGPEHIPDALLIPEGEVPRSRLMGPLSVWWSPQHPPLQTTSYEVPSEAWSSTGDATRAVQFGTYFTPPSDRSRLEPAPFQEPLHINLFREYLSHSHRDSLSEGVRSRKYWNHIRLDYSRFWISPPTTLLVVFPYIDYPQPHHSAQRIADYLLRV</sequence>
<dbReference type="AlphaFoldDB" id="A0A139AD01"/>
<name>A0A139AD01_GONPJ</name>
<evidence type="ECO:0000313" key="1">
    <source>
        <dbReference type="EMBL" id="KXS14293.1"/>
    </source>
</evidence>
<dbReference type="EMBL" id="KQ965770">
    <property type="protein sequence ID" value="KXS14293.1"/>
    <property type="molecule type" value="Genomic_DNA"/>
</dbReference>
<organism evidence="1 2">
    <name type="scientific">Gonapodya prolifera (strain JEL478)</name>
    <name type="common">Monoblepharis prolifera</name>
    <dbReference type="NCBI Taxonomy" id="1344416"/>
    <lineage>
        <taxon>Eukaryota</taxon>
        <taxon>Fungi</taxon>
        <taxon>Fungi incertae sedis</taxon>
        <taxon>Chytridiomycota</taxon>
        <taxon>Chytridiomycota incertae sedis</taxon>
        <taxon>Monoblepharidomycetes</taxon>
        <taxon>Monoblepharidales</taxon>
        <taxon>Gonapodyaceae</taxon>
        <taxon>Gonapodya</taxon>
    </lineage>
</organism>
<reference evidence="1 2" key="1">
    <citation type="journal article" date="2015" name="Genome Biol. Evol.">
        <title>Phylogenomic analyses indicate that early fungi evolved digesting cell walls of algal ancestors of land plants.</title>
        <authorList>
            <person name="Chang Y."/>
            <person name="Wang S."/>
            <person name="Sekimoto S."/>
            <person name="Aerts A.L."/>
            <person name="Choi C."/>
            <person name="Clum A."/>
            <person name="LaButti K.M."/>
            <person name="Lindquist E.A."/>
            <person name="Yee Ngan C."/>
            <person name="Ohm R.A."/>
            <person name="Salamov A.A."/>
            <person name="Grigoriev I.V."/>
            <person name="Spatafora J.W."/>
            <person name="Berbee M.L."/>
        </authorList>
    </citation>
    <scope>NUCLEOTIDE SEQUENCE [LARGE SCALE GENOMIC DNA]</scope>
    <source>
        <strain evidence="1 2">JEL478</strain>
    </source>
</reference>